<dbReference type="EMBL" id="AGNL01045725">
    <property type="protein sequence ID" value="EJK48538.1"/>
    <property type="molecule type" value="Genomic_DNA"/>
</dbReference>
<evidence type="ECO:0000313" key="3">
    <source>
        <dbReference type="EMBL" id="EJK48538.1"/>
    </source>
</evidence>
<name>K0R5I2_THAOC</name>
<feature type="region of interest" description="Disordered" evidence="1">
    <location>
        <begin position="1"/>
        <end position="101"/>
    </location>
</feature>
<dbReference type="SUPFAM" id="SSF68906">
    <property type="entry name" value="SAP domain"/>
    <property type="match status" value="1"/>
</dbReference>
<sequence length="168" mass="18470">RRRAPARRPSASDPRAPVDSVPYGRDTSPGGLEPEPDDVEGVQERGRQEGEEGVEQGRRGADPKRREASDSEDGEIDLDKPPISVESDSDDDANGTVNDNRELLKKRGLKVGGNKKVLVNRLLNASNNDAMAEVDRLSMKSYAELKDLLTKGWSQQGNESVFNRQQTT</sequence>
<dbReference type="InterPro" id="IPR003034">
    <property type="entry name" value="SAP_dom"/>
</dbReference>
<accession>K0R5I2</accession>
<comment type="caution">
    <text evidence="3">The sequence shown here is derived from an EMBL/GenBank/DDBJ whole genome shotgun (WGS) entry which is preliminary data.</text>
</comment>
<feature type="compositionally biased region" description="Basic and acidic residues" evidence="1">
    <location>
        <begin position="42"/>
        <end position="69"/>
    </location>
</feature>
<dbReference type="Pfam" id="PF02037">
    <property type="entry name" value="SAP"/>
    <property type="match status" value="1"/>
</dbReference>
<feature type="domain" description="SAP" evidence="2">
    <location>
        <begin position="92"/>
        <end position="126"/>
    </location>
</feature>
<evidence type="ECO:0000313" key="4">
    <source>
        <dbReference type="Proteomes" id="UP000266841"/>
    </source>
</evidence>
<feature type="compositionally biased region" description="Low complexity" evidence="1">
    <location>
        <begin position="7"/>
        <end position="17"/>
    </location>
</feature>
<evidence type="ECO:0000256" key="1">
    <source>
        <dbReference type="SAM" id="MobiDB-lite"/>
    </source>
</evidence>
<evidence type="ECO:0000259" key="2">
    <source>
        <dbReference type="PROSITE" id="PS50800"/>
    </source>
</evidence>
<dbReference type="Proteomes" id="UP000266841">
    <property type="component" value="Unassembled WGS sequence"/>
</dbReference>
<proteinExistence type="predicted"/>
<dbReference type="PROSITE" id="PS50800">
    <property type="entry name" value="SAP"/>
    <property type="match status" value="1"/>
</dbReference>
<dbReference type="InterPro" id="IPR036361">
    <property type="entry name" value="SAP_dom_sf"/>
</dbReference>
<organism evidence="3 4">
    <name type="scientific">Thalassiosira oceanica</name>
    <name type="common">Marine diatom</name>
    <dbReference type="NCBI Taxonomy" id="159749"/>
    <lineage>
        <taxon>Eukaryota</taxon>
        <taxon>Sar</taxon>
        <taxon>Stramenopiles</taxon>
        <taxon>Ochrophyta</taxon>
        <taxon>Bacillariophyta</taxon>
        <taxon>Coscinodiscophyceae</taxon>
        <taxon>Thalassiosirophycidae</taxon>
        <taxon>Thalassiosirales</taxon>
        <taxon>Thalassiosiraceae</taxon>
        <taxon>Thalassiosira</taxon>
    </lineage>
</organism>
<feature type="non-terminal residue" evidence="3">
    <location>
        <position position="1"/>
    </location>
</feature>
<reference evidence="3 4" key="1">
    <citation type="journal article" date="2012" name="Genome Biol.">
        <title>Genome and low-iron response of an oceanic diatom adapted to chronic iron limitation.</title>
        <authorList>
            <person name="Lommer M."/>
            <person name="Specht M."/>
            <person name="Roy A.S."/>
            <person name="Kraemer L."/>
            <person name="Andreson R."/>
            <person name="Gutowska M.A."/>
            <person name="Wolf J."/>
            <person name="Bergner S.V."/>
            <person name="Schilhabel M.B."/>
            <person name="Klostermeier U.C."/>
            <person name="Beiko R.G."/>
            <person name="Rosenstiel P."/>
            <person name="Hippler M."/>
            <person name="Laroche J."/>
        </authorList>
    </citation>
    <scope>NUCLEOTIDE SEQUENCE [LARGE SCALE GENOMIC DNA]</scope>
    <source>
        <strain evidence="3 4">CCMP1005</strain>
    </source>
</reference>
<keyword evidence="4" id="KW-1185">Reference proteome</keyword>
<protein>
    <recommendedName>
        <fullName evidence="2">SAP domain-containing protein</fullName>
    </recommendedName>
</protein>
<dbReference type="AlphaFoldDB" id="K0R5I2"/>
<gene>
    <name evidence="3" type="ORF">THAOC_32656</name>
</gene>
<dbReference type="Gene3D" id="1.10.720.30">
    <property type="entry name" value="SAP domain"/>
    <property type="match status" value="1"/>
</dbReference>